<dbReference type="EMBL" id="RBRS01000215">
    <property type="protein sequence ID" value="RMR17523.1"/>
    <property type="molecule type" value="Genomic_DNA"/>
</dbReference>
<dbReference type="Proteomes" id="UP000050266">
    <property type="component" value="Unassembled WGS sequence"/>
</dbReference>
<evidence type="ECO:0000313" key="4">
    <source>
        <dbReference type="EMBL" id="RMR17523.1"/>
    </source>
</evidence>
<dbReference type="Gene3D" id="3.30.420.380">
    <property type="match status" value="1"/>
</dbReference>
<dbReference type="EMBL" id="LJRQ01000261">
    <property type="protein sequence ID" value="KPZ10793.1"/>
    <property type="molecule type" value="Genomic_DNA"/>
</dbReference>
<evidence type="ECO:0000313" key="3">
    <source>
        <dbReference type="EMBL" id="KPZ10793.1"/>
    </source>
</evidence>
<evidence type="ECO:0000256" key="1">
    <source>
        <dbReference type="SAM" id="MobiDB-lite"/>
    </source>
</evidence>
<dbReference type="InterPro" id="IPR052534">
    <property type="entry name" value="Extracell_DNA_Util/SecSys_Comp"/>
</dbReference>
<dbReference type="SUPFAM" id="SSF53067">
    <property type="entry name" value="Actin-like ATPase domain"/>
    <property type="match status" value="1"/>
</dbReference>
<dbReference type="PANTHER" id="PTHR40278">
    <property type="entry name" value="DNA UTILIZATION PROTEIN HOFN"/>
    <property type="match status" value="1"/>
</dbReference>
<feature type="region of interest" description="Disordered" evidence="1">
    <location>
        <begin position="351"/>
        <end position="383"/>
    </location>
</feature>
<accession>A0A0N8TCH3</accession>
<proteinExistence type="predicted"/>
<protein>
    <submittedName>
        <fullName evidence="3">Proteinral secretion pathway protein L</fullName>
    </submittedName>
</protein>
<comment type="caution">
    <text evidence="3">The sequence shown here is derived from an EMBL/GenBank/DDBJ whole genome shotgun (WGS) entry which is preliminary data.</text>
</comment>
<dbReference type="AlphaFoldDB" id="A0A0N8TCH3"/>
<dbReference type="PANTHER" id="PTHR40278:SF1">
    <property type="entry name" value="DNA UTILIZATION PROTEIN HOFN"/>
    <property type="match status" value="1"/>
</dbReference>
<evidence type="ECO:0000313" key="5">
    <source>
        <dbReference type="Proteomes" id="UP000050266"/>
    </source>
</evidence>
<name>A0A0N8TCH3_PSEA0</name>
<feature type="domain" description="GspL cytoplasmic actin-ATPase-like" evidence="2">
    <location>
        <begin position="86"/>
        <end position="181"/>
    </location>
</feature>
<dbReference type="Proteomes" id="UP000271097">
    <property type="component" value="Unassembled WGS sequence"/>
</dbReference>
<dbReference type="Pfam" id="PF05134">
    <property type="entry name" value="T2SSL"/>
    <property type="match status" value="1"/>
</dbReference>
<reference evidence="4 6" key="2">
    <citation type="submission" date="2018-08" db="EMBL/GenBank/DDBJ databases">
        <title>Recombination of ecologically and evolutionarily significant loci maintains genetic cohesion in the Pseudomonas syringae species complex.</title>
        <authorList>
            <person name="Dillon M."/>
            <person name="Thakur S."/>
            <person name="Almeida R.N.D."/>
            <person name="Weir B.S."/>
            <person name="Guttman D.S."/>
        </authorList>
    </citation>
    <scope>NUCLEOTIDE SEQUENCE [LARGE SCALE GENOMIC DNA]</scope>
    <source>
        <strain evidence="4 6">ICMP 5931</strain>
    </source>
</reference>
<evidence type="ECO:0000313" key="6">
    <source>
        <dbReference type="Proteomes" id="UP000271097"/>
    </source>
</evidence>
<evidence type="ECO:0000259" key="2">
    <source>
        <dbReference type="Pfam" id="PF05134"/>
    </source>
</evidence>
<dbReference type="InterPro" id="IPR043129">
    <property type="entry name" value="ATPase_NBD"/>
</dbReference>
<gene>
    <name evidence="3" type="ORF">ALO41_101591</name>
    <name evidence="4" type="ORF">ALP90_101436</name>
</gene>
<dbReference type="InterPro" id="IPR024230">
    <property type="entry name" value="GspL_cyto_dom"/>
</dbReference>
<dbReference type="PATRIC" id="fig|251720.4.peg.5794"/>
<reference evidence="3 5" key="1">
    <citation type="submission" date="2015-09" db="EMBL/GenBank/DDBJ databases">
        <title>Genome announcement of multiple Pseudomonas syringae strains.</title>
        <authorList>
            <person name="Thakur S."/>
            <person name="Wang P.W."/>
            <person name="Gong Y."/>
            <person name="Weir B.S."/>
            <person name="Guttman D.S."/>
        </authorList>
    </citation>
    <scope>NUCLEOTIDE SEQUENCE [LARGE SCALE GENOMIC DNA]</scope>
    <source>
        <strain evidence="3 5">ICMP3962</strain>
    </source>
</reference>
<sequence length="383" mass="42281">MEPIGGRRTALQGVALARMNSSVSARLAPVYALREQVARQWRGSPAQHGWQWWVAELRACLPPRVRRWLGRETLEQAHVWPLVEPLPDASPQARRVLLLPASAVLVQPLQLPAAAARNLSTVVGYELDRFTPFDAGQLYFVARQDSRSASFVQVTLVAILRERLDAILSECTERGLRPYAVDVVTDMGTAAMGAGGQRMGIDLLPMPLRPQQSHSGHCLQRWLLWLCAGLLLSAMLLWLNDRQSLLDDMQASVQAQKAQVGEIQQLRQQLTNTLGAANYLIRRKAAQPPLSALLSELTACLPSDTWIEHLEISDSAEVAFSGQSAKASALIGRVKDCHSLDNAQFQGVIQPDTKTGKDQYSLRAHLHQNQHQENADAPSTDKP</sequence>
<organism evidence="3 5">
    <name type="scientific">Pseudomonas amygdali pv. ulmi</name>
    <dbReference type="NCBI Taxonomy" id="251720"/>
    <lineage>
        <taxon>Bacteria</taxon>
        <taxon>Pseudomonadati</taxon>
        <taxon>Pseudomonadota</taxon>
        <taxon>Gammaproteobacteria</taxon>
        <taxon>Pseudomonadales</taxon>
        <taxon>Pseudomonadaceae</taxon>
        <taxon>Pseudomonas</taxon>
        <taxon>Pseudomonas amygdali</taxon>
    </lineage>
</organism>